<gene>
    <name evidence="1" type="ORF">HNP98_004329</name>
</gene>
<dbReference type="Proteomes" id="UP000779507">
    <property type="component" value="Unassembled WGS sequence"/>
</dbReference>
<protein>
    <submittedName>
        <fullName evidence="1">Uncharacterized protein</fullName>
    </submittedName>
</protein>
<evidence type="ECO:0000313" key="1">
    <source>
        <dbReference type="EMBL" id="NRT21482.1"/>
    </source>
</evidence>
<evidence type="ECO:0000313" key="2">
    <source>
        <dbReference type="Proteomes" id="UP000779507"/>
    </source>
</evidence>
<dbReference type="EMBL" id="JABSNP010000037">
    <property type="protein sequence ID" value="NRT21482.1"/>
    <property type="molecule type" value="Genomic_DNA"/>
</dbReference>
<accession>A0ABX2FYK1</accession>
<keyword evidence="2" id="KW-1185">Reference proteome</keyword>
<name>A0ABX2FYK1_9BACT</name>
<comment type="caution">
    <text evidence="1">The sequence shown here is derived from an EMBL/GenBank/DDBJ whole genome shotgun (WGS) entry which is preliminary data.</text>
</comment>
<proteinExistence type="predicted"/>
<reference evidence="1 2" key="1">
    <citation type="submission" date="2020-05" db="EMBL/GenBank/DDBJ databases">
        <title>Genomic Encyclopedia of Type Strains, Phase IV (KMG-V): Genome sequencing to study the core and pangenomes of soil and plant-associated prokaryotes.</title>
        <authorList>
            <person name="Whitman W."/>
        </authorList>
    </citation>
    <scope>NUCLEOTIDE SEQUENCE [LARGE SCALE GENOMIC DNA]</scope>
    <source>
        <strain evidence="1 2">9A</strain>
    </source>
</reference>
<sequence>MITPRNYPNVFLNRTIAVRLRILPAALQPQGQLLARGFGRRP</sequence>
<organism evidence="1 2">
    <name type="scientific">Hymenobacter caeli</name>
    <dbReference type="NCBI Taxonomy" id="2735894"/>
    <lineage>
        <taxon>Bacteria</taxon>
        <taxon>Pseudomonadati</taxon>
        <taxon>Bacteroidota</taxon>
        <taxon>Cytophagia</taxon>
        <taxon>Cytophagales</taxon>
        <taxon>Hymenobacteraceae</taxon>
        <taxon>Hymenobacter</taxon>
    </lineage>
</organism>